<dbReference type="PRINTS" id="PR01708">
    <property type="entry name" value="5HT3RECEPTOR"/>
</dbReference>
<keyword evidence="8 20" id="KW-0472">Membrane</keyword>
<evidence type="ECO:0000256" key="17">
    <source>
        <dbReference type="ARBA" id="ARBA00036239"/>
    </source>
</evidence>
<sequence length="498" mass="57347">MRVVHVSRLKACYPSAEELEEIERRKVLEIFEEEIHLCQCDLTCKEGHSGPTYESMQTVFDRISFRPAVNLSNPTIANISFTLYAVLGVNEKTQILTTFLWLRLYWHHQFLVWDADDCGGVTRISLPVKQLWVPDIIVYEFVDDDVSQQCPYVYVNHTGHIRWDRMLRLVSACNLEIFSFPFDVQNCSFTFGSYMHTIRDVRLSPALSFEEMSGNSKQYLETSGEWELVNIYGETSVLKFGIDEWDIITFWVVIKRRPVLYVVNLLIPSSFLMLIDILSFYLPPHSVDRASFKMTLILGYTVFLLIMNDLLPSTANGTPLIGIYFSVCLALMVISLLETVIITNVLHSNSKKYREVPHWVRVVILKHVARMICYQWPKELVKPTASRGSTRDDKADRPDSTSPSWVLAPATPVHTPVQHTTSNIGPGGVSSVPELRQICQDLSDLRAHLTLMQKEDVLQEQWCHVGYVLDFLLFRIYLILISCYAMVIICMWCIWVNQ</sequence>
<evidence type="ECO:0000256" key="12">
    <source>
        <dbReference type="ARBA" id="ARBA00023257"/>
    </source>
</evidence>
<name>A0AAN8M2Q4_9TELE</name>
<keyword evidence="10" id="KW-0675">Receptor</keyword>
<evidence type="ECO:0000256" key="14">
    <source>
        <dbReference type="ARBA" id="ARBA00023303"/>
    </source>
</evidence>
<feature type="domain" description="Neurotransmitter-gated ion-channel transmembrane" evidence="23">
    <location>
        <begin position="265"/>
        <end position="488"/>
    </location>
</feature>
<dbReference type="Proteomes" id="UP001356427">
    <property type="component" value="Unassembled WGS sequence"/>
</dbReference>
<feature type="compositionally biased region" description="Basic and acidic residues" evidence="21">
    <location>
        <begin position="389"/>
        <end position="399"/>
    </location>
</feature>
<dbReference type="InterPro" id="IPR018000">
    <property type="entry name" value="Neurotransmitter_ion_chnl_CS"/>
</dbReference>
<dbReference type="InterPro" id="IPR036719">
    <property type="entry name" value="Neuro-gated_channel_TM_sf"/>
</dbReference>
<evidence type="ECO:0000256" key="7">
    <source>
        <dbReference type="ARBA" id="ARBA00023065"/>
    </source>
</evidence>
<proteinExistence type="inferred from homology"/>
<feature type="transmembrane region" description="Helical" evidence="20">
    <location>
        <begin position="259"/>
        <end position="282"/>
    </location>
</feature>
<evidence type="ECO:0000259" key="22">
    <source>
        <dbReference type="Pfam" id="PF02931"/>
    </source>
</evidence>
<dbReference type="Gene3D" id="2.70.170.10">
    <property type="entry name" value="Neurotransmitter-gated ion-channel ligand-binding domain"/>
    <property type="match status" value="1"/>
</dbReference>
<keyword evidence="9" id="KW-1015">Disulfide bond</keyword>
<dbReference type="Pfam" id="PF02932">
    <property type="entry name" value="Neur_chan_memb"/>
    <property type="match status" value="1"/>
</dbReference>
<evidence type="ECO:0000256" key="20">
    <source>
        <dbReference type="RuleBase" id="RU000687"/>
    </source>
</evidence>
<keyword evidence="11" id="KW-0325">Glycoprotein</keyword>
<evidence type="ECO:0000256" key="16">
    <source>
        <dbReference type="ARBA" id="ARBA00034430"/>
    </source>
</evidence>
<dbReference type="SUPFAM" id="SSF63712">
    <property type="entry name" value="Nicotinic receptor ligand binding domain-like"/>
    <property type="match status" value="1"/>
</dbReference>
<gene>
    <name evidence="24" type="ORF">J4Q44_G00097710</name>
</gene>
<comment type="function">
    <text evidence="19">Forms serotonin (5-hydroxytryptamine/5-HT3)-activated cation-selective channel complexes, which when activated cause fast, depolarizing responses in neurons.</text>
</comment>
<dbReference type="Gene3D" id="1.20.58.390">
    <property type="entry name" value="Neurotransmitter-gated ion-channel transmembrane domain"/>
    <property type="match status" value="1"/>
</dbReference>
<dbReference type="InterPro" id="IPR049944">
    <property type="entry name" value="LGIC_TM_5-HT3"/>
</dbReference>
<keyword evidence="2" id="KW-1003">Cell membrane</keyword>
<comment type="similarity">
    <text evidence="20">Belongs to the ligand-gated ion channel (TC 1.A.9) family.</text>
</comment>
<keyword evidence="4" id="KW-0732">Signal</keyword>
<comment type="subcellular location">
    <subcellularLocation>
        <location evidence="15">Postsynaptic cell membrane</location>
        <topology evidence="15">Multi-pass membrane protein</topology>
    </subcellularLocation>
</comment>
<evidence type="ECO:0000256" key="21">
    <source>
        <dbReference type="SAM" id="MobiDB-lite"/>
    </source>
</evidence>
<feature type="transmembrane region" description="Helical" evidence="20">
    <location>
        <begin position="294"/>
        <end position="311"/>
    </location>
</feature>
<evidence type="ECO:0000256" key="9">
    <source>
        <dbReference type="ARBA" id="ARBA00023157"/>
    </source>
</evidence>
<keyword evidence="6" id="KW-0770">Synapse</keyword>
<comment type="caution">
    <text evidence="24">The sequence shown here is derived from an EMBL/GenBank/DDBJ whole genome shotgun (WGS) entry which is preliminary data.</text>
</comment>
<dbReference type="FunFam" id="1.20.58.390:FF:000080">
    <property type="entry name" value="5-hydroxytryptamine (serotonin) receptor 3C, ionotropic"/>
    <property type="match status" value="1"/>
</dbReference>
<evidence type="ECO:0000313" key="24">
    <source>
        <dbReference type="EMBL" id="KAK6320664.1"/>
    </source>
</evidence>
<evidence type="ECO:0000256" key="8">
    <source>
        <dbReference type="ARBA" id="ARBA00023136"/>
    </source>
</evidence>
<dbReference type="AlphaFoldDB" id="A0AAN8M2Q4"/>
<dbReference type="GO" id="GO:0004888">
    <property type="term" value="F:transmembrane signaling receptor activity"/>
    <property type="evidence" value="ECO:0007669"/>
    <property type="project" value="InterPro"/>
</dbReference>
<evidence type="ECO:0000259" key="23">
    <source>
        <dbReference type="Pfam" id="PF02932"/>
    </source>
</evidence>
<dbReference type="InterPro" id="IPR008132">
    <property type="entry name" value="5HT3_rcpt"/>
</dbReference>
<evidence type="ECO:0000256" key="18">
    <source>
        <dbReference type="ARBA" id="ARBA00036634"/>
    </source>
</evidence>
<evidence type="ECO:0000256" key="4">
    <source>
        <dbReference type="ARBA" id="ARBA00022729"/>
    </source>
</evidence>
<feature type="transmembrane region" description="Helical" evidence="20">
    <location>
        <begin position="323"/>
        <end position="346"/>
    </location>
</feature>
<dbReference type="GO" id="GO:0005230">
    <property type="term" value="F:extracellular ligand-gated monoatomic ion channel activity"/>
    <property type="evidence" value="ECO:0007669"/>
    <property type="project" value="InterPro"/>
</dbReference>
<evidence type="ECO:0000256" key="19">
    <source>
        <dbReference type="ARBA" id="ARBA00037540"/>
    </source>
</evidence>
<feature type="domain" description="Neurotransmitter-gated ion-channel ligand-binding" evidence="22">
    <location>
        <begin position="64"/>
        <end position="258"/>
    </location>
</feature>
<evidence type="ECO:0000256" key="6">
    <source>
        <dbReference type="ARBA" id="ARBA00023018"/>
    </source>
</evidence>
<comment type="catalytic activity">
    <reaction evidence="18">
        <text>Ca(2+)(in) = Ca(2+)(out)</text>
        <dbReference type="Rhea" id="RHEA:29671"/>
        <dbReference type="ChEBI" id="CHEBI:29108"/>
    </reaction>
</comment>
<feature type="region of interest" description="Disordered" evidence="21">
    <location>
        <begin position="384"/>
        <end position="408"/>
    </location>
</feature>
<keyword evidence="12" id="KW-0628">Postsynaptic cell membrane</keyword>
<dbReference type="EMBL" id="JAGTTL010000007">
    <property type="protein sequence ID" value="KAK6320664.1"/>
    <property type="molecule type" value="Genomic_DNA"/>
</dbReference>
<evidence type="ECO:0000313" key="25">
    <source>
        <dbReference type="Proteomes" id="UP001356427"/>
    </source>
</evidence>
<dbReference type="InterPro" id="IPR038050">
    <property type="entry name" value="Neuro_actylchol_rec"/>
</dbReference>
<accession>A0AAN8M2Q4</accession>
<evidence type="ECO:0000256" key="3">
    <source>
        <dbReference type="ARBA" id="ARBA00022692"/>
    </source>
</evidence>
<keyword evidence="5 20" id="KW-1133">Transmembrane helix</keyword>
<keyword evidence="14 20" id="KW-0407">Ion channel</keyword>
<dbReference type="InterPro" id="IPR006029">
    <property type="entry name" value="Neurotrans-gated_channel_TM"/>
</dbReference>
<evidence type="ECO:0008006" key="26">
    <source>
        <dbReference type="Google" id="ProtNLM"/>
    </source>
</evidence>
<evidence type="ECO:0000256" key="15">
    <source>
        <dbReference type="ARBA" id="ARBA00034104"/>
    </source>
</evidence>
<dbReference type="PROSITE" id="PS00236">
    <property type="entry name" value="NEUROTR_ION_CHANNEL"/>
    <property type="match status" value="1"/>
</dbReference>
<keyword evidence="1 20" id="KW-0813">Transport</keyword>
<comment type="catalytic activity">
    <reaction evidence="17">
        <text>Na(+)(in) = Na(+)(out)</text>
        <dbReference type="Rhea" id="RHEA:34963"/>
        <dbReference type="ChEBI" id="CHEBI:29101"/>
    </reaction>
</comment>
<reference evidence="24 25" key="1">
    <citation type="submission" date="2021-04" db="EMBL/GenBank/DDBJ databases">
        <authorList>
            <person name="De Guttry C."/>
            <person name="Zahm M."/>
            <person name="Klopp C."/>
            <person name="Cabau C."/>
            <person name="Louis A."/>
            <person name="Berthelot C."/>
            <person name="Parey E."/>
            <person name="Roest Crollius H."/>
            <person name="Montfort J."/>
            <person name="Robinson-Rechavi M."/>
            <person name="Bucao C."/>
            <person name="Bouchez O."/>
            <person name="Gislard M."/>
            <person name="Lluch J."/>
            <person name="Milhes M."/>
            <person name="Lampietro C."/>
            <person name="Lopez Roques C."/>
            <person name="Donnadieu C."/>
            <person name="Braasch I."/>
            <person name="Desvignes T."/>
            <person name="Postlethwait J."/>
            <person name="Bobe J."/>
            <person name="Wedekind C."/>
            <person name="Guiguen Y."/>
        </authorList>
    </citation>
    <scope>NUCLEOTIDE SEQUENCE [LARGE SCALE GENOMIC DNA]</scope>
    <source>
        <strain evidence="24">Cs_M1</strain>
        <tissue evidence="24">Blood</tissue>
    </source>
</reference>
<evidence type="ECO:0000256" key="10">
    <source>
        <dbReference type="ARBA" id="ARBA00023170"/>
    </source>
</evidence>
<evidence type="ECO:0000256" key="11">
    <source>
        <dbReference type="ARBA" id="ARBA00023180"/>
    </source>
</evidence>
<keyword evidence="7 20" id="KW-0406">Ion transport</keyword>
<dbReference type="CDD" id="cd19063">
    <property type="entry name" value="LGIC_TM_5-HT3"/>
    <property type="match status" value="1"/>
</dbReference>
<dbReference type="SUPFAM" id="SSF90112">
    <property type="entry name" value="Neurotransmitter-gated ion-channel transmembrane pore"/>
    <property type="match status" value="1"/>
</dbReference>
<keyword evidence="13" id="KW-1071">Ligand-gated ion channel</keyword>
<comment type="catalytic activity">
    <reaction evidence="16">
        <text>K(+)(in) = K(+)(out)</text>
        <dbReference type="Rhea" id="RHEA:29463"/>
        <dbReference type="ChEBI" id="CHEBI:29103"/>
    </reaction>
</comment>
<evidence type="ECO:0000256" key="13">
    <source>
        <dbReference type="ARBA" id="ARBA00023286"/>
    </source>
</evidence>
<keyword evidence="25" id="KW-1185">Reference proteome</keyword>
<protein>
    <recommendedName>
        <fullName evidence="26">5-hydroxytryptamine receptor 3A-like</fullName>
    </recommendedName>
</protein>
<feature type="transmembrane region" description="Helical" evidence="20">
    <location>
        <begin position="476"/>
        <end position="497"/>
    </location>
</feature>
<dbReference type="FunFam" id="2.70.170.10:FF:000017">
    <property type="entry name" value="5-hydroxytryptamine receptor 3A"/>
    <property type="match status" value="1"/>
</dbReference>
<keyword evidence="3 20" id="KW-0812">Transmembrane</keyword>
<dbReference type="PRINTS" id="PR00252">
    <property type="entry name" value="NRIONCHANNEL"/>
</dbReference>
<evidence type="ECO:0000256" key="2">
    <source>
        <dbReference type="ARBA" id="ARBA00022475"/>
    </source>
</evidence>
<dbReference type="Pfam" id="PF02931">
    <property type="entry name" value="Neur_chan_LBD"/>
    <property type="match status" value="1"/>
</dbReference>
<dbReference type="InterPro" id="IPR006202">
    <property type="entry name" value="Neur_chan_lig-bd"/>
</dbReference>
<organism evidence="24 25">
    <name type="scientific">Coregonus suidteri</name>
    <dbReference type="NCBI Taxonomy" id="861788"/>
    <lineage>
        <taxon>Eukaryota</taxon>
        <taxon>Metazoa</taxon>
        <taxon>Chordata</taxon>
        <taxon>Craniata</taxon>
        <taxon>Vertebrata</taxon>
        <taxon>Euteleostomi</taxon>
        <taxon>Actinopterygii</taxon>
        <taxon>Neopterygii</taxon>
        <taxon>Teleostei</taxon>
        <taxon>Protacanthopterygii</taxon>
        <taxon>Salmoniformes</taxon>
        <taxon>Salmonidae</taxon>
        <taxon>Coregoninae</taxon>
        <taxon>Coregonus</taxon>
    </lineage>
</organism>
<evidence type="ECO:0000256" key="1">
    <source>
        <dbReference type="ARBA" id="ARBA00022448"/>
    </source>
</evidence>
<dbReference type="InterPro" id="IPR006201">
    <property type="entry name" value="Neur_channel"/>
</dbReference>
<evidence type="ECO:0000256" key="5">
    <source>
        <dbReference type="ARBA" id="ARBA00022989"/>
    </source>
</evidence>
<dbReference type="PANTHER" id="PTHR18945">
    <property type="entry name" value="NEUROTRANSMITTER GATED ION CHANNEL"/>
    <property type="match status" value="1"/>
</dbReference>
<dbReference type="InterPro" id="IPR036734">
    <property type="entry name" value="Neur_chan_lig-bd_sf"/>
</dbReference>
<dbReference type="GO" id="GO:0045211">
    <property type="term" value="C:postsynaptic membrane"/>
    <property type="evidence" value="ECO:0007669"/>
    <property type="project" value="UniProtKB-SubCell"/>
</dbReference>